<keyword evidence="1" id="KW-0805">Transcription regulation</keyword>
<name>A0AAW1T9E6_9CHLO</name>
<comment type="caution">
    <text evidence="7">The sequence shown here is derived from an EMBL/GenBank/DDBJ whole genome shotgun (WGS) entry which is preliminary data.</text>
</comment>
<reference evidence="7 8" key="1">
    <citation type="journal article" date="2024" name="Nat. Commun.">
        <title>Phylogenomics reveals the evolutionary origins of lichenization in chlorophyte algae.</title>
        <authorList>
            <person name="Puginier C."/>
            <person name="Libourel C."/>
            <person name="Otte J."/>
            <person name="Skaloud P."/>
            <person name="Haon M."/>
            <person name="Grisel S."/>
            <person name="Petersen M."/>
            <person name="Berrin J.G."/>
            <person name="Delaux P.M."/>
            <person name="Dal Grande F."/>
            <person name="Keller J."/>
        </authorList>
    </citation>
    <scope>NUCLEOTIDE SEQUENCE [LARGE SCALE GENOMIC DNA]</scope>
    <source>
        <strain evidence="7 8">SAG 2523</strain>
    </source>
</reference>
<evidence type="ECO:0000259" key="6">
    <source>
        <dbReference type="PROSITE" id="PS50863"/>
    </source>
</evidence>
<keyword evidence="4" id="KW-0539">Nucleus</keyword>
<evidence type="ECO:0000256" key="2">
    <source>
        <dbReference type="ARBA" id="ARBA00023125"/>
    </source>
</evidence>
<keyword evidence="3" id="KW-0804">Transcription</keyword>
<feature type="region of interest" description="Disordered" evidence="5">
    <location>
        <begin position="384"/>
        <end position="431"/>
    </location>
</feature>
<keyword evidence="8" id="KW-1185">Reference proteome</keyword>
<dbReference type="SUPFAM" id="SSF54160">
    <property type="entry name" value="Chromo domain-like"/>
    <property type="match status" value="1"/>
</dbReference>
<feature type="compositionally biased region" description="Basic and acidic residues" evidence="5">
    <location>
        <begin position="410"/>
        <end position="427"/>
    </location>
</feature>
<organism evidence="7 8">
    <name type="scientific">Apatococcus fuscideae</name>
    <dbReference type="NCBI Taxonomy" id="2026836"/>
    <lineage>
        <taxon>Eukaryota</taxon>
        <taxon>Viridiplantae</taxon>
        <taxon>Chlorophyta</taxon>
        <taxon>core chlorophytes</taxon>
        <taxon>Trebouxiophyceae</taxon>
        <taxon>Chlorellales</taxon>
        <taxon>Chlorellaceae</taxon>
        <taxon>Apatococcus</taxon>
    </lineage>
</organism>
<keyword evidence="2" id="KW-0238">DNA-binding</keyword>
<evidence type="ECO:0000313" key="8">
    <source>
        <dbReference type="Proteomes" id="UP001485043"/>
    </source>
</evidence>
<gene>
    <name evidence="7" type="ORF">WJX84_003480</name>
</gene>
<dbReference type="Gene3D" id="2.40.330.10">
    <property type="entry name" value="DNA-binding pseudobarrel domain"/>
    <property type="match status" value="1"/>
</dbReference>
<evidence type="ECO:0000256" key="3">
    <source>
        <dbReference type="ARBA" id="ARBA00023163"/>
    </source>
</evidence>
<evidence type="ECO:0000256" key="4">
    <source>
        <dbReference type="ARBA" id="ARBA00023242"/>
    </source>
</evidence>
<dbReference type="InterPro" id="IPR016197">
    <property type="entry name" value="Chromo-like_dom_sf"/>
</dbReference>
<dbReference type="SUPFAM" id="SSF101936">
    <property type="entry name" value="DNA-binding pseudobarrel domain"/>
    <property type="match status" value="1"/>
</dbReference>
<proteinExistence type="predicted"/>
<evidence type="ECO:0000313" key="7">
    <source>
        <dbReference type="EMBL" id="KAK9865111.1"/>
    </source>
</evidence>
<accession>A0AAW1T9E6</accession>
<dbReference type="AlphaFoldDB" id="A0AAW1T9E6"/>
<sequence length="547" mass="59426">MTDEGRRFQEEIARNKLRNLAMLRGLGIEEFLQTSRAEEAAEQKKKEEAQARRRQERLQRDAEARAQQPLFEIRKSARCANRPLPTYKDDQWLRWAEQPSPAKRICKARVAAVRAPGGHRFNFNGPWQSDEARKAALDAAEAGCSSLKGAVVRALQKSQVSGGCWMHLPPRSALSACLQHTTHGVIMTCSDATMVRSSFTRVLPGYEQPTWKVVHLIKSDNSSGLSGGWRGFAYDNGLTPNDSIIFEARFANPSQIKAAHIHCHVFRAKDYEKEGYKPYWTLSDGTVVKSVPDEADQAGASEANAQEAKAAEQSAAAATQGTDKTVSGLVLRAASPEAGAAEAAAAADAADIENTTPNVGAARPDASAGNLTGAARKDALEPVVQDSKQATAHDPACKQGPTAAPQLDNHTAKRRAEAAEPAAEKQTKRGRLIPAKAPMATAVESGGAGCQDAQEGDARKAKKWRTSAGAEVERPSENEDEFWVSQIQGFKLGRNGKVLYRIRWWSFGADEDTDEPAQNLNKHPLSYRWASKAQKAECAVLLAQQKA</sequence>
<feature type="compositionally biased region" description="Basic and acidic residues" evidence="5">
    <location>
        <begin position="36"/>
        <end position="64"/>
    </location>
</feature>
<dbReference type="Proteomes" id="UP001485043">
    <property type="component" value="Unassembled WGS sequence"/>
</dbReference>
<protein>
    <recommendedName>
        <fullName evidence="6">TF-B3 domain-containing protein</fullName>
    </recommendedName>
</protein>
<feature type="compositionally biased region" description="Low complexity" evidence="5">
    <location>
        <begin position="297"/>
        <end position="318"/>
    </location>
</feature>
<dbReference type="PROSITE" id="PS50863">
    <property type="entry name" value="B3"/>
    <property type="match status" value="1"/>
</dbReference>
<dbReference type="InterPro" id="IPR003340">
    <property type="entry name" value="B3_DNA-bd"/>
</dbReference>
<dbReference type="Gene3D" id="2.40.50.40">
    <property type="match status" value="1"/>
</dbReference>
<dbReference type="EMBL" id="JALJOV010000281">
    <property type="protein sequence ID" value="KAK9865111.1"/>
    <property type="molecule type" value="Genomic_DNA"/>
</dbReference>
<feature type="domain" description="TF-B3" evidence="6">
    <location>
        <begin position="210"/>
        <end position="269"/>
    </location>
</feature>
<feature type="region of interest" description="Disordered" evidence="5">
    <location>
        <begin position="36"/>
        <end position="67"/>
    </location>
</feature>
<dbReference type="GO" id="GO:0003677">
    <property type="term" value="F:DNA binding"/>
    <property type="evidence" value="ECO:0007669"/>
    <property type="project" value="UniProtKB-KW"/>
</dbReference>
<feature type="region of interest" description="Disordered" evidence="5">
    <location>
        <begin position="295"/>
        <end position="323"/>
    </location>
</feature>
<evidence type="ECO:0000256" key="5">
    <source>
        <dbReference type="SAM" id="MobiDB-lite"/>
    </source>
</evidence>
<dbReference type="InterPro" id="IPR015300">
    <property type="entry name" value="DNA-bd_pseudobarrel_sf"/>
</dbReference>
<evidence type="ECO:0000256" key="1">
    <source>
        <dbReference type="ARBA" id="ARBA00023015"/>
    </source>
</evidence>
<dbReference type="CDD" id="cd10017">
    <property type="entry name" value="B3_DNA"/>
    <property type="match status" value="1"/>
</dbReference>